<evidence type="ECO:0000256" key="2">
    <source>
        <dbReference type="SAM" id="SignalP"/>
    </source>
</evidence>
<reference evidence="3 4" key="1">
    <citation type="submission" date="2024-09" db="EMBL/GenBank/DDBJ databases">
        <authorList>
            <person name="Sun Q."/>
            <person name="Mori K."/>
        </authorList>
    </citation>
    <scope>NUCLEOTIDE SEQUENCE [LARGE SCALE GENOMIC DNA]</scope>
    <source>
        <strain evidence="3 4">CCM 7759</strain>
    </source>
</reference>
<dbReference type="RefSeq" id="WP_377471124.1">
    <property type="nucleotide sequence ID" value="NZ_JBHLWN010000062.1"/>
</dbReference>
<dbReference type="InterPro" id="IPR025341">
    <property type="entry name" value="DUF4247"/>
</dbReference>
<dbReference type="PROSITE" id="PS51257">
    <property type="entry name" value="PROKAR_LIPOPROTEIN"/>
    <property type="match status" value="1"/>
</dbReference>
<keyword evidence="4" id="KW-1185">Reference proteome</keyword>
<feature type="compositionally biased region" description="Low complexity" evidence="1">
    <location>
        <begin position="158"/>
        <end position="186"/>
    </location>
</feature>
<keyword evidence="2" id="KW-0732">Signal</keyword>
<dbReference type="Proteomes" id="UP001589776">
    <property type="component" value="Unassembled WGS sequence"/>
</dbReference>
<evidence type="ECO:0000313" key="3">
    <source>
        <dbReference type="EMBL" id="MFC0213789.1"/>
    </source>
</evidence>
<sequence>MKRMKTWIAALLIAALLSGCTDAGSYIKGEYPLIKAEGQGSQVVKIYSAEGKDVPTVARELTAKEKPLEQSKESADQMFLVYQDKIVNLQKDPQNEANTLVEVDSIEYARQNYDSSFLQGFVTAALLQSVLGNSWYSSPPKSAPYRGYTTVYPNVGSSANSAPKPSAATQPNTTTGSGSFSTGKSTAADSVRKNDGSVPKASNGAGSSSTYNKSQPSTSKGSGTFKKRK</sequence>
<feature type="compositionally biased region" description="Polar residues" evidence="1">
    <location>
        <begin position="204"/>
        <end position="222"/>
    </location>
</feature>
<protein>
    <submittedName>
        <fullName evidence="3">DUF4247 domain-containing protein</fullName>
    </submittedName>
</protein>
<evidence type="ECO:0000256" key="1">
    <source>
        <dbReference type="SAM" id="MobiDB-lite"/>
    </source>
</evidence>
<accession>A0ABV6DMB6</accession>
<feature type="signal peptide" evidence="2">
    <location>
        <begin position="1"/>
        <end position="23"/>
    </location>
</feature>
<feature type="chain" id="PRO_5047341431" evidence="2">
    <location>
        <begin position="24"/>
        <end position="229"/>
    </location>
</feature>
<proteinExistence type="predicted"/>
<name>A0ABV6DMB6_9BACL</name>
<feature type="region of interest" description="Disordered" evidence="1">
    <location>
        <begin position="158"/>
        <end position="229"/>
    </location>
</feature>
<comment type="caution">
    <text evidence="3">The sequence shown here is derived from an EMBL/GenBank/DDBJ whole genome shotgun (WGS) entry which is preliminary data.</text>
</comment>
<dbReference type="Pfam" id="PF14042">
    <property type="entry name" value="DUF4247"/>
    <property type="match status" value="1"/>
</dbReference>
<evidence type="ECO:0000313" key="4">
    <source>
        <dbReference type="Proteomes" id="UP001589776"/>
    </source>
</evidence>
<dbReference type="EMBL" id="JBHLWN010000062">
    <property type="protein sequence ID" value="MFC0213789.1"/>
    <property type="molecule type" value="Genomic_DNA"/>
</dbReference>
<organism evidence="3 4">
    <name type="scientific">Paenibacillus chartarius</name>
    <dbReference type="NCBI Taxonomy" id="747481"/>
    <lineage>
        <taxon>Bacteria</taxon>
        <taxon>Bacillati</taxon>
        <taxon>Bacillota</taxon>
        <taxon>Bacilli</taxon>
        <taxon>Bacillales</taxon>
        <taxon>Paenibacillaceae</taxon>
        <taxon>Paenibacillus</taxon>
    </lineage>
</organism>
<gene>
    <name evidence="3" type="ORF">ACFFK0_15260</name>
</gene>